<dbReference type="Proteomes" id="UP000245119">
    <property type="component" value="Linkage Group LG9"/>
</dbReference>
<feature type="domain" description="EGF-like" evidence="1">
    <location>
        <begin position="519"/>
        <end position="533"/>
    </location>
</feature>
<protein>
    <recommendedName>
        <fullName evidence="1">EGF-like domain-containing protein</fullName>
    </recommendedName>
</protein>
<accession>A0A2T7NS88</accession>
<sequence>MAVFDYVLKLVEKKLDRPVLLPLSVFHRLPAPPPATVTAATLHSPLDCVVVPWVHVSRARGGQLCDLLYNHYKHDLALVHLAEDLRVEPTCLPSGEAARELQTQLAVWSAINTDIPVSPDRPHTETGGDNWGLVVARLSTLHTHSCDICVPSFSPGLAVSRLQQTELRPHSMPHALLRMAALIPTPNVQMQSVSAKLDSLRIVEVAVRERLRQGPRRKVDRPALLPLSVFHRLPAPPRARVMMATIQGRLASVVGGVAPQYVSSWLLTISIILCLLVTSRCTEKLLQPSETLRSKLEPPVLLVPLTVFHSRPAPPPPPPRPARATAATLRHQLACVTELLPSLFPPGSSPAASSRRALAFKLARASVYNFHRQLQDNVGWGHVTLGSITLLTSFRKIKAGETCTDTADCVSQSTCDSNSDKCKCNSGYTAGWTDLCIADGAVGGACLPDSKCTASTSVCESSTCIVNGAVGGACLSDSTCTASTSVCESAVCKIKAGVTCTDTNECVSQSTCDSDSDKCTCNNGYTAGWTDLCSGYLNVIFNVLLIFSLTNVSLTVFVLIVFEEVADGAVGGVCLSGSTCTASTSVCESAVCKIKAGETCTDTKECVSQSTCDSDKCACATDYPKTPAGLCIADGAVGGACLSDSTCTDSTSVCELSTCKIKAGETCSATIECVSQSTCDSEECTCNSGYTETSTGLCSRPMASSQEVASGGRGCCWLPYAETDAETRDSLRGRGEGACYEQCRR</sequence>
<organism evidence="2 3">
    <name type="scientific">Pomacea canaliculata</name>
    <name type="common">Golden apple snail</name>
    <dbReference type="NCBI Taxonomy" id="400727"/>
    <lineage>
        <taxon>Eukaryota</taxon>
        <taxon>Metazoa</taxon>
        <taxon>Spiralia</taxon>
        <taxon>Lophotrochozoa</taxon>
        <taxon>Mollusca</taxon>
        <taxon>Gastropoda</taxon>
        <taxon>Caenogastropoda</taxon>
        <taxon>Architaenioglossa</taxon>
        <taxon>Ampullarioidea</taxon>
        <taxon>Ampullariidae</taxon>
        <taxon>Pomacea</taxon>
    </lineage>
</organism>
<proteinExistence type="predicted"/>
<keyword evidence="3" id="KW-1185">Reference proteome</keyword>
<dbReference type="OrthoDB" id="6213956at2759"/>
<dbReference type="EMBL" id="PZQS01000009">
    <property type="protein sequence ID" value="PVD24041.1"/>
    <property type="molecule type" value="Genomic_DNA"/>
</dbReference>
<feature type="domain" description="EGF-like" evidence="1">
    <location>
        <begin position="422"/>
        <end position="436"/>
    </location>
</feature>
<reference evidence="2 3" key="1">
    <citation type="submission" date="2018-04" db="EMBL/GenBank/DDBJ databases">
        <title>The genome of golden apple snail Pomacea canaliculata provides insight into stress tolerance and invasive adaptation.</title>
        <authorList>
            <person name="Liu C."/>
            <person name="Liu B."/>
            <person name="Ren Y."/>
            <person name="Zhang Y."/>
            <person name="Wang H."/>
            <person name="Li S."/>
            <person name="Jiang F."/>
            <person name="Yin L."/>
            <person name="Zhang G."/>
            <person name="Qian W."/>
            <person name="Fan W."/>
        </authorList>
    </citation>
    <scope>NUCLEOTIDE SEQUENCE [LARGE SCALE GENOMIC DNA]</scope>
    <source>
        <strain evidence="2">SZHN2017</strain>
        <tissue evidence="2">Muscle</tissue>
    </source>
</reference>
<evidence type="ECO:0000313" key="2">
    <source>
        <dbReference type="EMBL" id="PVD24041.1"/>
    </source>
</evidence>
<dbReference type="InterPro" id="IPR000742">
    <property type="entry name" value="EGF"/>
</dbReference>
<dbReference type="AlphaFoldDB" id="A0A2T7NS88"/>
<evidence type="ECO:0000313" key="3">
    <source>
        <dbReference type="Proteomes" id="UP000245119"/>
    </source>
</evidence>
<gene>
    <name evidence="2" type="ORF">C0Q70_14510</name>
</gene>
<name>A0A2T7NS88_POMCA</name>
<dbReference type="PROSITE" id="PS01186">
    <property type="entry name" value="EGF_2"/>
    <property type="match status" value="2"/>
</dbReference>
<comment type="caution">
    <text evidence="2">The sequence shown here is derived from an EMBL/GenBank/DDBJ whole genome shotgun (WGS) entry which is preliminary data.</text>
</comment>
<evidence type="ECO:0000259" key="1">
    <source>
        <dbReference type="PROSITE" id="PS01186"/>
    </source>
</evidence>